<proteinExistence type="predicted"/>
<accession>A0A2N9FTP5</accession>
<dbReference type="Pfam" id="PF03168">
    <property type="entry name" value="LEA_2"/>
    <property type="match status" value="1"/>
</dbReference>
<dbReference type="AlphaFoldDB" id="A0A2N9FTP5"/>
<dbReference type="InterPro" id="IPR055301">
    <property type="entry name" value="Lea14-like_2"/>
</dbReference>
<keyword evidence="1" id="KW-1133">Transmembrane helix</keyword>
<evidence type="ECO:0000313" key="3">
    <source>
        <dbReference type="EMBL" id="SPC90460.1"/>
    </source>
</evidence>
<dbReference type="InterPro" id="IPR004864">
    <property type="entry name" value="LEA_2"/>
</dbReference>
<evidence type="ECO:0000256" key="1">
    <source>
        <dbReference type="SAM" id="Phobius"/>
    </source>
</evidence>
<reference evidence="3" key="1">
    <citation type="submission" date="2018-02" db="EMBL/GenBank/DDBJ databases">
        <authorList>
            <person name="Cohen D.B."/>
            <person name="Kent A.D."/>
        </authorList>
    </citation>
    <scope>NUCLEOTIDE SEQUENCE</scope>
</reference>
<sequence length="199" mass="21886">MDGFSGKNKRSSRNKCCCCIGTTVCIIIGIVILIVILALTVFKPKRPVTTFDNLTLKDMDFSLDLTGLKVHVNFTLEADLNVKNRNKVGFKYSNSTAFLNYRGQLVGEAPLPANQISGGETKAMNVTLTLMADRLLSNSDLFSDVRSGVLPLNTYIKLSGKVKIGLFKIHVVSTSSCDFSVYISNRTIGDQNCEYKTKL</sequence>
<dbReference type="Gene3D" id="2.60.40.1820">
    <property type="match status" value="1"/>
</dbReference>
<dbReference type="PANTHER" id="PTHR31852">
    <property type="entry name" value="LATE EMBRYOGENESIS ABUNDANT (LEA) HYDROXYPROLINE-RICH GLYCOPROTEIN FAMILY"/>
    <property type="match status" value="1"/>
</dbReference>
<dbReference type="SUPFAM" id="SSF117070">
    <property type="entry name" value="LEA14-like"/>
    <property type="match status" value="1"/>
</dbReference>
<organism evidence="3">
    <name type="scientific">Fagus sylvatica</name>
    <name type="common">Beechnut</name>
    <dbReference type="NCBI Taxonomy" id="28930"/>
    <lineage>
        <taxon>Eukaryota</taxon>
        <taxon>Viridiplantae</taxon>
        <taxon>Streptophyta</taxon>
        <taxon>Embryophyta</taxon>
        <taxon>Tracheophyta</taxon>
        <taxon>Spermatophyta</taxon>
        <taxon>Magnoliopsida</taxon>
        <taxon>eudicotyledons</taxon>
        <taxon>Gunneridae</taxon>
        <taxon>Pentapetalae</taxon>
        <taxon>rosids</taxon>
        <taxon>fabids</taxon>
        <taxon>Fagales</taxon>
        <taxon>Fagaceae</taxon>
        <taxon>Fagus</taxon>
    </lineage>
</organism>
<evidence type="ECO:0000259" key="2">
    <source>
        <dbReference type="Pfam" id="PF03168"/>
    </source>
</evidence>
<protein>
    <recommendedName>
        <fullName evidence="2">Late embryogenesis abundant protein LEA-2 subgroup domain-containing protein</fullName>
    </recommendedName>
</protein>
<name>A0A2N9FTP5_FAGSY</name>
<keyword evidence="1" id="KW-0472">Membrane</keyword>
<dbReference type="EMBL" id="OIVN01001147">
    <property type="protein sequence ID" value="SPC90460.1"/>
    <property type="molecule type" value="Genomic_DNA"/>
</dbReference>
<gene>
    <name evidence="3" type="ORF">FSB_LOCUS18342</name>
</gene>
<keyword evidence="1" id="KW-0812">Transmembrane</keyword>
<feature type="domain" description="Late embryogenesis abundant protein LEA-2 subgroup" evidence="2">
    <location>
        <begin position="80"/>
        <end position="172"/>
    </location>
</feature>
<feature type="transmembrane region" description="Helical" evidence="1">
    <location>
        <begin position="16"/>
        <end position="42"/>
    </location>
</feature>